<gene>
    <name evidence="1" type="ORF">C7440_2019</name>
</gene>
<name>A0A2U1CND3_9BURK</name>
<accession>A0A2U1CND3</accession>
<dbReference type="GO" id="GO:0003677">
    <property type="term" value="F:DNA binding"/>
    <property type="evidence" value="ECO:0007669"/>
    <property type="project" value="InterPro"/>
</dbReference>
<keyword evidence="2" id="KW-1185">Reference proteome</keyword>
<dbReference type="EMBL" id="QEKO01000002">
    <property type="protein sequence ID" value="PVY62525.1"/>
    <property type="molecule type" value="Genomic_DNA"/>
</dbReference>
<protein>
    <recommendedName>
        <fullName evidence="3">Helix-turn-helix protein</fullName>
    </recommendedName>
</protein>
<dbReference type="RefSeq" id="WP_017524413.1">
    <property type="nucleotide sequence ID" value="NZ_JACCEX010000002.1"/>
</dbReference>
<evidence type="ECO:0000313" key="2">
    <source>
        <dbReference type="Proteomes" id="UP000246145"/>
    </source>
</evidence>
<dbReference type="Proteomes" id="UP000246145">
    <property type="component" value="Unassembled WGS sequence"/>
</dbReference>
<evidence type="ECO:0008006" key="3">
    <source>
        <dbReference type="Google" id="ProtNLM"/>
    </source>
</evidence>
<proteinExistence type="predicted"/>
<dbReference type="InterPro" id="IPR010982">
    <property type="entry name" value="Lambda_DNA-bd_dom_sf"/>
</dbReference>
<sequence length="99" mass="10927">MITGPQCWAARVLVEITVGRLASRSGIDRRIIEKFEQKLDEPEAQVIRKLQETLEDLGAVFIDENGGGAGVRLKFTRLDSKQISRMENEGGMPGSNTVP</sequence>
<dbReference type="AlphaFoldDB" id="A0A2U1CND3"/>
<dbReference type="OrthoDB" id="255953at2"/>
<comment type="caution">
    <text evidence="1">The sequence shown here is derived from an EMBL/GenBank/DDBJ whole genome shotgun (WGS) entry which is preliminary data.</text>
</comment>
<organism evidence="1 2">
    <name type="scientific">Pusillimonas noertemannii</name>
    <dbReference type="NCBI Taxonomy" id="305977"/>
    <lineage>
        <taxon>Bacteria</taxon>
        <taxon>Pseudomonadati</taxon>
        <taxon>Pseudomonadota</taxon>
        <taxon>Betaproteobacteria</taxon>
        <taxon>Burkholderiales</taxon>
        <taxon>Alcaligenaceae</taxon>
        <taxon>Pusillimonas</taxon>
    </lineage>
</organism>
<evidence type="ECO:0000313" key="1">
    <source>
        <dbReference type="EMBL" id="PVY62525.1"/>
    </source>
</evidence>
<dbReference type="Gene3D" id="1.10.260.40">
    <property type="entry name" value="lambda repressor-like DNA-binding domains"/>
    <property type="match status" value="1"/>
</dbReference>
<reference evidence="1 2" key="1">
    <citation type="submission" date="2018-04" db="EMBL/GenBank/DDBJ databases">
        <title>Genomic Encyclopedia of Type Strains, Phase IV (KMG-IV): sequencing the most valuable type-strain genomes for metagenomic binning, comparative biology and taxonomic classification.</title>
        <authorList>
            <person name="Goeker M."/>
        </authorList>
    </citation>
    <scope>NUCLEOTIDE SEQUENCE [LARGE SCALE GENOMIC DNA]</scope>
    <source>
        <strain evidence="1 2">DSM 10065</strain>
    </source>
</reference>
<dbReference type="STRING" id="1231391.GCA_000308195_02062"/>